<dbReference type="PANTHER" id="PTHR42852:SF6">
    <property type="entry name" value="THIOL:DISULFIDE INTERCHANGE PROTEIN DSBE"/>
    <property type="match status" value="1"/>
</dbReference>
<organism evidence="6 7">
    <name type="scientific">Filimonas lacunae</name>
    <dbReference type="NCBI Taxonomy" id="477680"/>
    <lineage>
        <taxon>Bacteria</taxon>
        <taxon>Pseudomonadati</taxon>
        <taxon>Bacteroidota</taxon>
        <taxon>Chitinophagia</taxon>
        <taxon>Chitinophagales</taxon>
        <taxon>Chitinophagaceae</taxon>
        <taxon>Filimonas</taxon>
    </lineage>
</organism>
<dbReference type="InterPro" id="IPR000866">
    <property type="entry name" value="AhpC/TSA"/>
</dbReference>
<reference evidence="7" key="1">
    <citation type="submission" date="2017-01" db="EMBL/GenBank/DDBJ databases">
        <authorList>
            <person name="Varghese N."/>
            <person name="Submissions S."/>
        </authorList>
    </citation>
    <scope>NUCLEOTIDE SEQUENCE [LARGE SCALE GENOMIC DNA]</scope>
    <source>
        <strain evidence="7">DSM 21054</strain>
    </source>
</reference>
<dbReference type="Pfam" id="PF00578">
    <property type="entry name" value="AhpC-TSA"/>
    <property type="match status" value="1"/>
</dbReference>
<dbReference type="SUPFAM" id="SSF52833">
    <property type="entry name" value="Thioredoxin-like"/>
    <property type="match status" value="1"/>
</dbReference>
<dbReference type="CDD" id="cd02966">
    <property type="entry name" value="TlpA_like_family"/>
    <property type="match status" value="1"/>
</dbReference>
<feature type="domain" description="Thioredoxin" evidence="5">
    <location>
        <begin position="234"/>
        <end position="373"/>
    </location>
</feature>
<evidence type="ECO:0000259" key="5">
    <source>
        <dbReference type="PROSITE" id="PS51352"/>
    </source>
</evidence>
<sequence length="373" mass="40873">MCIAAAICCLPMGLMAQKGFTINGKVGTLDAPATAFLSYTEGGKSVRDSVVLHKGSFRFTGQVSAPVQALLVVKRDTVTVSKKVRPDDLYFYLENADITVTAVDSVTHAVVKGSASNEEDNELNRLQKPYRKTADSLMKAYYAKTVEERKDSAFKKAAGAVQQQSQDGFDSVSRKFIVNHPNSYIALRTFANFETGYNFNPDTAAVRFSRLSPELQNSSLGKKIAGMIETGRKTRAGVIAQDFTQPDTTGKQVKLSDYRGRYVLVDFWASWCKPCRAENPNVLAAYHKFQQKNFTVLGVSLDEGRGAWLHAVAQDSLPWTQVSDLKGFESPAAVLYGVKAIPSNFLIDPTGKIVATNLRGEELEKKLGALLSM</sequence>
<dbReference type="InterPro" id="IPR025380">
    <property type="entry name" value="DUF4369"/>
</dbReference>
<gene>
    <name evidence="6" type="ORF">SAMN05421788_102292</name>
</gene>
<accession>A0A173MHX7</accession>
<dbReference type="GO" id="GO:0016209">
    <property type="term" value="F:antioxidant activity"/>
    <property type="evidence" value="ECO:0007669"/>
    <property type="project" value="InterPro"/>
</dbReference>
<keyword evidence="7" id="KW-1185">Reference proteome</keyword>
<dbReference type="InterPro" id="IPR036249">
    <property type="entry name" value="Thioredoxin-like_sf"/>
</dbReference>
<dbReference type="Gene3D" id="3.40.30.10">
    <property type="entry name" value="Glutaredoxin"/>
    <property type="match status" value="1"/>
</dbReference>
<dbReference type="KEGG" id="fln:FLA_3097"/>
<dbReference type="GO" id="GO:0030313">
    <property type="term" value="C:cell envelope"/>
    <property type="evidence" value="ECO:0007669"/>
    <property type="project" value="UniProtKB-SubCell"/>
</dbReference>
<dbReference type="AlphaFoldDB" id="A0A173MHX7"/>
<dbReference type="GO" id="GO:0017004">
    <property type="term" value="P:cytochrome complex assembly"/>
    <property type="evidence" value="ECO:0007669"/>
    <property type="project" value="UniProtKB-KW"/>
</dbReference>
<dbReference type="GO" id="GO:0016491">
    <property type="term" value="F:oxidoreductase activity"/>
    <property type="evidence" value="ECO:0007669"/>
    <property type="project" value="InterPro"/>
</dbReference>
<dbReference type="PANTHER" id="PTHR42852">
    <property type="entry name" value="THIOL:DISULFIDE INTERCHANGE PROTEIN DSBE"/>
    <property type="match status" value="1"/>
</dbReference>
<dbReference type="InterPro" id="IPR013766">
    <property type="entry name" value="Thioredoxin_domain"/>
</dbReference>
<evidence type="ECO:0000313" key="7">
    <source>
        <dbReference type="Proteomes" id="UP000186917"/>
    </source>
</evidence>
<dbReference type="Proteomes" id="UP000186917">
    <property type="component" value="Unassembled WGS sequence"/>
</dbReference>
<keyword evidence="2" id="KW-0201">Cytochrome c-type biogenesis</keyword>
<evidence type="ECO:0000313" key="6">
    <source>
        <dbReference type="EMBL" id="SIS95318.1"/>
    </source>
</evidence>
<evidence type="ECO:0000256" key="2">
    <source>
        <dbReference type="ARBA" id="ARBA00022748"/>
    </source>
</evidence>
<keyword evidence="3" id="KW-1015">Disulfide bond</keyword>
<evidence type="ECO:0000256" key="1">
    <source>
        <dbReference type="ARBA" id="ARBA00004196"/>
    </source>
</evidence>
<name>A0A173MHX7_9BACT</name>
<evidence type="ECO:0000256" key="4">
    <source>
        <dbReference type="ARBA" id="ARBA00023284"/>
    </source>
</evidence>
<evidence type="ECO:0000256" key="3">
    <source>
        <dbReference type="ARBA" id="ARBA00023157"/>
    </source>
</evidence>
<protein>
    <submittedName>
        <fullName evidence="6">Peroxiredoxin</fullName>
    </submittedName>
</protein>
<keyword evidence="4" id="KW-0676">Redox-active center</keyword>
<dbReference type="PROSITE" id="PS51352">
    <property type="entry name" value="THIOREDOXIN_2"/>
    <property type="match status" value="1"/>
</dbReference>
<dbReference type="EMBL" id="FTOR01000002">
    <property type="protein sequence ID" value="SIS95318.1"/>
    <property type="molecule type" value="Genomic_DNA"/>
</dbReference>
<comment type="subcellular location">
    <subcellularLocation>
        <location evidence="1">Cell envelope</location>
    </subcellularLocation>
</comment>
<dbReference type="STRING" id="477680.SAMN05421788_102292"/>
<dbReference type="InterPro" id="IPR050553">
    <property type="entry name" value="Thioredoxin_ResA/DsbE_sf"/>
</dbReference>
<proteinExistence type="predicted"/>
<dbReference type="Pfam" id="PF14289">
    <property type="entry name" value="DUF4369"/>
    <property type="match status" value="1"/>
</dbReference>